<feature type="site" description="Transition state stabilizer" evidence="12">
    <location>
        <position position="68"/>
    </location>
</feature>
<evidence type="ECO:0000256" key="13">
    <source>
        <dbReference type="SAM" id="SignalP"/>
    </source>
</evidence>
<dbReference type="Gramene" id="OIT07095">
    <property type="protein sequence ID" value="OIT07095"/>
    <property type="gene ID" value="A4A49_23426"/>
</dbReference>
<dbReference type="PANTHER" id="PTHR31235">
    <property type="entry name" value="PEROXIDASE 25-RELATED"/>
    <property type="match status" value="1"/>
</dbReference>
<dbReference type="Gene3D" id="1.10.520.10">
    <property type="match status" value="1"/>
</dbReference>
<dbReference type="InterPro" id="IPR019794">
    <property type="entry name" value="Peroxidases_AS"/>
</dbReference>
<dbReference type="Proteomes" id="UP000187609">
    <property type="component" value="Unassembled WGS sequence"/>
</dbReference>
<evidence type="ECO:0000256" key="8">
    <source>
        <dbReference type="ARBA" id="ARBA00023002"/>
    </source>
</evidence>
<dbReference type="EC" id="1.11.1.7" evidence="3"/>
<dbReference type="GO" id="GO:0046872">
    <property type="term" value="F:metal ion binding"/>
    <property type="evidence" value="ECO:0007669"/>
    <property type="project" value="UniProtKB-KW"/>
</dbReference>
<dbReference type="PROSITE" id="PS50873">
    <property type="entry name" value="PEROXIDASE_4"/>
    <property type="match status" value="1"/>
</dbReference>
<evidence type="ECO:0000256" key="1">
    <source>
        <dbReference type="ARBA" id="ARBA00000189"/>
    </source>
</evidence>
<keyword evidence="4 15" id="KW-0575">Peroxidase</keyword>
<gene>
    <name evidence="15" type="primary">PER12_0</name>
    <name evidence="15" type="ORF">A4A49_23426</name>
</gene>
<dbReference type="EMBL" id="MJEQ01037183">
    <property type="protein sequence ID" value="OIT07095.1"/>
    <property type="molecule type" value="Genomic_DNA"/>
</dbReference>
<evidence type="ECO:0000256" key="3">
    <source>
        <dbReference type="ARBA" id="ARBA00012313"/>
    </source>
</evidence>
<dbReference type="PROSITE" id="PS00436">
    <property type="entry name" value="PEROXIDASE_2"/>
    <property type="match status" value="1"/>
</dbReference>
<dbReference type="GO" id="GO:0140825">
    <property type="term" value="F:lactoperoxidase activity"/>
    <property type="evidence" value="ECO:0007669"/>
    <property type="project" value="UniProtKB-EC"/>
</dbReference>
<sequence>MVSTTSSFLLLLFVSSSLFVTEAQIPAPVKGLSWKFYETSFPQLESIIRKRLEKQIKDDVGQAAGLLRLHFHDCFVQPPKNTRQ</sequence>
<keyword evidence="8" id="KW-0560">Oxidoreductase</keyword>
<dbReference type="OMA" id="FYETSFP"/>
<dbReference type="InterPro" id="IPR000823">
    <property type="entry name" value="Peroxidase_pln"/>
</dbReference>
<evidence type="ECO:0000256" key="12">
    <source>
        <dbReference type="PIRSR" id="PIRSR600823-4"/>
    </source>
</evidence>
<dbReference type="GO" id="GO:0020037">
    <property type="term" value="F:heme binding"/>
    <property type="evidence" value="ECO:0007669"/>
    <property type="project" value="InterPro"/>
</dbReference>
<reference evidence="15" key="1">
    <citation type="submission" date="2016-11" db="EMBL/GenBank/DDBJ databases">
        <title>The genome of Nicotiana attenuata.</title>
        <authorList>
            <person name="Xu S."/>
            <person name="Brockmoeller T."/>
            <person name="Gaquerel E."/>
            <person name="Navarro A."/>
            <person name="Kuhl H."/>
            <person name="Gase K."/>
            <person name="Ling Z."/>
            <person name="Zhou W."/>
            <person name="Kreitzer C."/>
            <person name="Stanke M."/>
            <person name="Tang H."/>
            <person name="Lyons E."/>
            <person name="Pandey P."/>
            <person name="Pandey S.P."/>
            <person name="Timmermann B."/>
            <person name="Baldwin I.T."/>
        </authorList>
    </citation>
    <scope>NUCLEOTIDE SEQUENCE [LARGE SCALE GENOMIC DNA]</scope>
    <source>
        <strain evidence="15">UT</strain>
    </source>
</reference>
<dbReference type="GO" id="GO:0006979">
    <property type="term" value="P:response to oxidative stress"/>
    <property type="evidence" value="ECO:0007669"/>
    <property type="project" value="InterPro"/>
</dbReference>
<name>A0A1J6JBL4_NICAT</name>
<evidence type="ECO:0000256" key="6">
    <source>
        <dbReference type="ARBA" id="ARBA00022723"/>
    </source>
</evidence>
<feature type="signal peptide" evidence="13">
    <location>
        <begin position="1"/>
        <end position="23"/>
    </location>
</feature>
<dbReference type="InterPro" id="IPR002016">
    <property type="entry name" value="Haem_peroxidase"/>
</dbReference>
<evidence type="ECO:0000256" key="4">
    <source>
        <dbReference type="ARBA" id="ARBA00022559"/>
    </source>
</evidence>
<comment type="cofactor">
    <cofactor evidence="11">
        <name>Ca(2+)</name>
        <dbReference type="ChEBI" id="CHEBI:29108"/>
    </cofactor>
    <text evidence="11">Binds 2 calcium ions per subunit.</text>
</comment>
<keyword evidence="7 11" id="KW-0106">Calcium</keyword>
<evidence type="ECO:0000313" key="15">
    <source>
        <dbReference type="EMBL" id="OIT07095.1"/>
    </source>
</evidence>
<dbReference type="AlphaFoldDB" id="A0A1J6JBL4"/>
<keyword evidence="9" id="KW-0408">Iron</keyword>
<evidence type="ECO:0000256" key="10">
    <source>
        <dbReference type="PIRSR" id="PIRSR600823-1"/>
    </source>
</evidence>
<keyword evidence="5" id="KW-0349">Heme</keyword>
<feature type="active site" description="Proton acceptor" evidence="10">
    <location>
        <position position="72"/>
    </location>
</feature>
<keyword evidence="6 11" id="KW-0479">Metal-binding</keyword>
<comment type="catalytic activity">
    <reaction evidence="1">
        <text>2 a phenolic donor + H2O2 = 2 a phenolic radical donor + 2 H2O</text>
        <dbReference type="Rhea" id="RHEA:56136"/>
        <dbReference type="ChEBI" id="CHEBI:15377"/>
        <dbReference type="ChEBI" id="CHEBI:16240"/>
        <dbReference type="ChEBI" id="CHEBI:139520"/>
        <dbReference type="ChEBI" id="CHEBI:139521"/>
        <dbReference type="EC" id="1.11.1.7"/>
    </reaction>
</comment>
<organism evidence="15 16">
    <name type="scientific">Nicotiana attenuata</name>
    <name type="common">Coyote tobacco</name>
    <dbReference type="NCBI Taxonomy" id="49451"/>
    <lineage>
        <taxon>Eukaryota</taxon>
        <taxon>Viridiplantae</taxon>
        <taxon>Streptophyta</taxon>
        <taxon>Embryophyta</taxon>
        <taxon>Tracheophyta</taxon>
        <taxon>Spermatophyta</taxon>
        <taxon>Magnoliopsida</taxon>
        <taxon>eudicotyledons</taxon>
        <taxon>Gunneridae</taxon>
        <taxon>Pentapetalae</taxon>
        <taxon>asterids</taxon>
        <taxon>lamiids</taxon>
        <taxon>Solanales</taxon>
        <taxon>Solanaceae</taxon>
        <taxon>Nicotianoideae</taxon>
        <taxon>Nicotianeae</taxon>
        <taxon>Nicotiana</taxon>
    </lineage>
</organism>
<evidence type="ECO:0000256" key="9">
    <source>
        <dbReference type="ARBA" id="ARBA00023004"/>
    </source>
</evidence>
<dbReference type="SMR" id="A0A1J6JBL4"/>
<dbReference type="SUPFAM" id="SSF48113">
    <property type="entry name" value="Heme-dependent peroxidases"/>
    <property type="match status" value="1"/>
</dbReference>
<evidence type="ECO:0000256" key="7">
    <source>
        <dbReference type="ARBA" id="ARBA00022837"/>
    </source>
</evidence>
<evidence type="ECO:0000256" key="2">
    <source>
        <dbReference type="ARBA" id="ARBA00001970"/>
    </source>
</evidence>
<keyword evidence="13" id="KW-0732">Signal</keyword>
<accession>A0A1J6JBL4</accession>
<comment type="cofactor">
    <cofactor evidence="2">
        <name>heme b</name>
        <dbReference type="ChEBI" id="CHEBI:60344"/>
    </cofactor>
</comment>
<feature type="domain" description="Plant heme peroxidase family profile" evidence="14">
    <location>
        <begin position="31"/>
        <end position="77"/>
    </location>
</feature>
<dbReference type="InterPro" id="IPR010255">
    <property type="entry name" value="Haem_peroxidase_sf"/>
</dbReference>
<evidence type="ECO:0000259" key="14">
    <source>
        <dbReference type="PROSITE" id="PS50873"/>
    </source>
</evidence>
<dbReference type="STRING" id="49451.A0A1J6JBL4"/>
<comment type="caution">
    <text evidence="15">The sequence shown here is derived from an EMBL/GenBank/DDBJ whole genome shotgun (WGS) entry which is preliminary data.</text>
</comment>
<evidence type="ECO:0000256" key="11">
    <source>
        <dbReference type="PIRSR" id="PIRSR600823-3"/>
    </source>
</evidence>
<proteinExistence type="predicted"/>
<evidence type="ECO:0000256" key="5">
    <source>
        <dbReference type="ARBA" id="ARBA00022617"/>
    </source>
</evidence>
<feature type="binding site" evidence="11">
    <location>
        <position position="73"/>
    </location>
    <ligand>
        <name>Ca(2+)</name>
        <dbReference type="ChEBI" id="CHEBI:29108"/>
        <label>1</label>
    </ligand>
</feature>
<protein>
    <recommendedName>
        <fullName evidence="3">peroxidase</fullName>
        <ecNumber evidence="3">1.11.1.7</ecNumber>
    </recommendedName>
</protein>
<feature type="chain" id="PRO_5013085910" description="peroxidase" evidence="13">
    <location>
        <begin position="24"/>
        <end position="84"/>
    </location>
</feature>
<feature type="binding site" evidence="11">
    <location>
        <position position="76"/>
    </location>
    <ligand>
        <name>Ca(2+)</name>
        <dbReference type="ChEBI" id="CHEBI:29108"/>
        <label>1</label>
    </ligand>
</feature>
<evidence type="ECO:0000313" key="16">
    <source>
        <dbReference type="Proteomes" id="UP000187609"/>
    </source>
</evidence>
<keyword evidence="16" id="KW-1185">Reference proteome</keyword>